<gene>
    <name evidence="2" type="ORF">LAU_0404</name>
</gene>
<dbReference type="RefSeq" id="YP_004347366.1">
    <property type="nucleotide sequence ID" value="NC_015326.1"/>
</dbReference>
<sequence length="132" mass="15508">MEEIRKVIPWPLLDISTVGCKTFMVLPGVVFSYKLKKDGTEQVLANFSGKQVSYRGKDHLGVFIQTLKKLVEMEQKRQTNSDVIERLLKNVKDLEEERNKYKKKYEMLKGAIEFVPEGEKYENAKKRFYENI</sequence>
<evidence type="ECO:0000313" key="3">
    <source>
        <dbReference type="Proteomes" id="UP000203366"/>
    </source>
</evidence>
<proteinExistence type="predicted"/>
<evidence type="ECO:0000256" key="1">
    <source>
        <dbReference type="SAM" id="Coils"/>
    </source>
</evidence>
<dbReference type="OrthoDB" id="28326at10239"/>
<dbReference type="GeneID" id="10399986"/>
<reference evidence="2 3" key="1">
    <citation type="journal article" date="2011" name="Environ. Microbiol.">
        <title>Lausannevirus, a giant amoebal virus encoding histone doublets.</title>
        <authorList>
            <person name="Thomas V."/>
            <person name="Bertelli C."/>
            <person name="Collyn F."/>
            <person name="Casson N."/>
            <person name="Telenti A."/>
            <person name="Goesmann A."/>
            <person name="Croxatto A."/>
            <person name="Greub G."/>
        </authorList>
    </citation>
    <scope>NUCLEOTIDE SEQUENCE [LARGE SCALE GENOMIC DNA]</scope>
    <source>
        <strain evidence="2">7715</strain>
    </source>
</reference>
<dbReference type="Proteomes" id="UP000203366">
    <property type="component" value="Segment"/>
</dbReference>
<protein>
    <submittedName>
        <fullName evidence="2">Uncharacterized protein</fullName>
    </submittedName>
</protein>
<evidence type="ECO:0000313" key="2">
    <source>
        <dbReference type="EMBL" id="AEA07254.1"/>
    </source>
</evidence>
<keyword evidence="1" id="KW-0175">Coiled coil</keyword>
<organism evidence="2 3">
    <name type="scientific">Lausannevirus</name>
    <dbReference type="NCBI Taxonomy" id="999883"/>
    <lineage>
        <taxon>Viruses</taxon>
        <taxon>Varidnaviria</taxon>
        <taxon>Bamfordvirae</taxon>
        <taxon>Nucleocytoviricota</taxon>
        <taxon>Megaviricetes</taxon>
        <taxon>Pimascovirales</taxon>
        <taxon>Pimascovirales incertae sedis</taxon>
        <taxon>Marseilleviridae</taxon>
        <taxon>Losannavirus</taxon>
        <taxon>Losannavirus lausannense</taxon>
    </lineage>
</organism>
<name>F2WLY1_9VIRU</name>
<keyword evidence="3" id="KW-1185">Reference proteome</keyword>
<dbReference type="KEGG" id="vg:10399986"/>
<accession>F2WLY1</accession>
<dbReference type="EMBL" id="HQ113105">
    <property type="protein sequence ID" value="AEA07254.1"/>
    <property type="molecule type" value="Genomic_DNA"/>
</dbReference>
<feature type="coiled-coil region" evidence="1">
    <location>
        <begin position="77"/>
        <end position="111"/>
    </location>
</feature>